<evidence type="ECO:0000256" key="1">
    <source>
        <dbReference type="SAM" id="Coils"/>
    </source>
</evidence>
<evidence type="ECO:0000313" key="2">
    <source>
        <dbReference type="EMBL" id="EPR73784.1"/>
    </source>
</evidence>
<reference evidence="2 3" key="1">
    <citation type="journal article" date="2013" name="Genome Announc.">
        <title>Draft Genome Sequence of Winogradskyella psychrotolerans RS-3T, Isolated from the Marine Transect of Kongsfjorden, Ny-Alesund, Svalbard, Arctic Ocean.</title>
        <authorList>
            <person name="Kumar Pinnaka A."/>
            <person name="Ara S."/>
            <person name="Singh A."/>
            <person name="Shivaji S."/>
        </authorList>
    </citation>
    <scope>NUCLEOTIDE SEQUENCE [LARGE SCALE GENOMIC DNA]</scope>
    <source>
        <strain evidence="2 3">RS-3</strain>
    </source>
</reference>
<proteinExistence type="predicted"/>
<keyword evidence="1" id="KW-0175">Coiled coil</keyword>
<keyword evidence="3" id="KW-1185">Reference proteome</keyword>
<evidence type="ECO:0000313" key="3">
    <source>
        <dbReference type="Proteomes" id="UP000014962"/>
    </source>
</evidence>
<dbReference type="EMBL" id="ATMR01000081">
    <property type="protein sequence ID" value="EPR73784.1"/>
    <property type="molecule type" value="Genomic_DNA"/>
</dbReference>
<accession>S7X424</accession>
<dbReference type="AlphaFoldDB" id="S7X424"/>
<comment type="caution">
    <text evidence="2">The sequence shown here is derived from an EMBL/GenBank/DDBJ whole genome shotgun (WGS) entry which is preliminary data.</text>
</comment>
<dbReference type="Proteomes" id="UP000014962">
    <property type="component" value="Unassembled WGS sequence"/>
</dbReference>
<feature type="coiled-coil region" evidence="1">
    <location>
        <begin position="8"/>
        <end position="35"/>
    </location>
</feature>
<sequence length="40" mass="4773">MNVYDHSSNNETDKLIEAQKELKQTEKELADLMKRLHPKF</sequence>
<protein>
    <submittedName>
        <fullName evidence="2">Uncharacterized protein</fullName>
    </submittedName>
</protein>
<dbReference type="STRING" id="641526.ADIWIN_1144"/>
<organism evidence="2 3">
    <name type="scientific">Winogradskyella psychrotolerans RS-3</name>
    <dbReference type="NCBI Taxonomy" id="641526"/>
    <lineage>
        <taxon>Bacteria</taxon>
        <taxon>Pseudomonadati</taxon>
        <taxon>Bacteroidota</taxon>
        <taxon>Flavobacteriia</taxon>
        <taxon>Flavobacteriales</taxon>
        <taxon>Flavobacteriaceae</taxon>
        <taxon>Winogradskyella</taxon>
    </lineage>
</organism>
<name>S7X424_9FLAO</name>
<gene>
    <name evidence="2" type="ORF">ADIWIN_1144</name>
</gene>